<dbReference type="EMBL" id="FNBT01000002">
    <property type="protein sequence ID" value="SDF20073.1"/>
    <property type="molecule type" value="Genomic_DNA"/>
</dbReference>
<feature type="compositionally biased region" description="Low complexity" evidence="1">
    <location>
        <begin position="181"/>
        <end position="199"/>
    </location>
</feature>
<evidence type="ECO:0000256" key="2">
    <source>
        <dbReference type="SAM" id="Phobius"/>
    </source>
</evidence>
<protein>
    <submittedName>
        <fullName evidence="5">Uncharacterized protein YcnI</fullName>
    </submittedName>
</protein>
<accession>A0A1G7J5A1</accession>
<evidence type="ECO:0000313" key="6">
    <source>
        <dbReference type="Proteomes" id="UP000199406"/>
    </source>
</evidence>
<keyword evidence="2" id="KW-0812">Transmembrane</keyword>
<proteinExistence type="predicted"/>
<name>A0A1G7J5A1_9ACTN</name>
<dbReference type="InterPro" id="IPR012533">
    <property type="entry name" value="YcnI-copper_dom"/>
</dbReference>
<feature type="signal peptide" evidence="3">
    <location>
        <begin position="1"/>
        <end position="20"/>
    </location>
</feature>
<dbReference type="Proteomes" id="UP000199406">
    <property type="component" value="Unassembled WGS sequence"/>
</dbReference>
<feature type="chain" id="PRO_5039494191" evidence="3">
    <location>
        <begin position="21"/>
        <end position="241"/>
    </location>
</feature>
<dbReference type="AlphaFoldDB" id="A0A1G7J5A1"/>
<organism evidence="5 6">
    <name type="scientific">Blastococcus aurantiacus</name>
    <dbReference type="NCBI Taxonomy" id="1550231"/>
    <lineage>
        <taxon>Bacteria</taxon>
        <taxon>Bacillati</taxon>
        <taxon>Actinomycetota</taxon>
        <taxon>Actinomycetes</taxon>
        <taxon>Geodermatophilales</taxon>
        <taxon>Geodermatophilaceae</taxon>
        <taxon>Blastococcus</taxon>
    </lineage>
</organism>
<evidence type="ECO:0000313" key="5">
    <source>
        <dbReference type="EMBL" id="SDF20073.1"/>
    </source>
</evidence>
<feature type="region of interest" description="Disordered" evidence="1">
    <location>
        <begin position="181"/>
        <end position="201"/>
    </location>
</feature>
<reference evidence="6" key="1">
    <citation type="submission" date="2016-10" db="EMBL/GenBank/DDBJ databases">
        <authorList>
            <person name="Varghese N."/>
            <person name="Submissions S."/>
        </authorList>
    </citation>
    <scope>NUCLEOTIDE SEQUENCE [LARGE SCALE GENOMIC DNA]</scope>
    <source>
        <strain evidence="6">DSM 44268</strain>
    </source>
</reference>
<gene>
    <name evidence="5" type="ORF">SAMN05660662_1310</name>
</gene>
<dbReference type="InterPro" id="IPR038507">
    <property type="entry name" value="YcnI-like_sf"/>
</dbReference>
<feature type="transmembrane region" description="Helical" evidence="2">
    <location>
        <begin position="209"/>
        <end position="234"/>
    </location>
</feature>
<evidence type="ECO:0000256" key="1">
    <source>
        <dbReference type="SAM" id="MobiDB-lite"/>
    </source>
</evidence>
<evidence type="ECO:0000256" key="3">
    <source>
        <dbReference type="SAM" id="SignalP"/>
    </source>
</evidence>
<evidence type="ECO:0000259" key="4">
    <source>
        <dbReference type="Pfam" id="PF07987"/>
    </source>
</evidence>
<dbReference type="CDD" id="cd08545">
    <property type="entry name" value="YcnI_like"/>
    <property type="match status" value="1"/>
</dbReference>
<dbReference type="STRING" id="1550231.SAMN05660662_1310"/>
<sequence>MPRARSRAVVVLATATAALAASVAVASTASAHVTVSSTDAAPGGYGKLTFRVPNESDTASTVALRIQVPEESALASLRAQPVPGWTVVMTTSELPEPLEAHGQEITSYVSVVEFRADAGAGIAPGEFQEFALSGGAFPDDVDELSFPAVQTYSDGTEAAWIEPTVDGQPEPERPAPVLALSGAASSGDAADSAGTSTSAEVEDDGASGVAVTALVLAVLGLLAGLGGLALGLAARRRTVAP</sequence>
<dbReference type="Pfam" id="PF07987">
    <property type="entry name" value="DUF1775"/>
    <property type="match status" value="1"/>
</dbReference>
<dbReference type="Gene3D" id="2.60.40.2230">
    <property type="entry name" value="Uncharacterised protein YcnI-like PF07987, DUF1775"/>
    <property type="match status" value="1"/>
</dbReference>
<feature type="domain" description="YncI copper-binding" evidence="4">
    <location>
        <begin position="32"/>
        <end position="180"/>
    </location>
</feature>
<keyword evidence="6" id="KW-1185">Reference proteome</keyword>
<keyword evidence="2" id="KW-1133">Transmembrane helix</keyword>
<keyword evidence="3" id="KW-0732">Signal</keyword>
<keyword evidence="2" id="KW-0472">Membrane</keyword>